<protein>
    <submittedName>
        <fullName evidence="4">Allophanate hydrolase</fullName>
        <ecNumber evidence="4">3.5.1.54</ecNumber>
    </submittedName>
</protein>
<dbReference type="InterPro" id="IPR000120">
    <property type="entry name" value="Amidase"/>
</dbReference>
<dbReference type="PANTHER" id="PTHR11895:SF169">
    <property type="entry name" value="GLUTAMYL-TRNA(GLN) AMIDOTRANSFERASE"/>
    <property type="match status" value="1"/>
</dbReference>
<evidence type="ECO:0000259" key="3">
    <source>
        <dbReference type="Pfam" id="PF21986"/>
    </source>
</evidence>
<reference evidence="4 5" key="1">
    <citation type="submission" date="2023-07" db="EMBL/GenBank/DDBJ databases">
        <title>Sorghum-associated microbial communities from plants grown in Nebraska, USA.</title>
        <authorList>
            <person name="Schachtman D."/>
        </authorList>
    </citation>
    <scope>NUCLEOTIDE SEQUENCE [LARGE SCALE GENOMIC DNA]</scope>
    <source>
        <strain evidence="4 5">DS1607</strain>
    </source>
</reference>
<dbReference type="InterPro" id="IPR036928">
    <property type="entry name" value="AS_sf"/>
</dbReference>
<evidence type="ECO:0000259" key="2">
    <source>
        <dbReference type="Pfam" id="PF01425"/>
    </source>
</evidence>
<gene>
    <name evidence="4" type="ORF">J2W36_001737</name>
</gene>
<dbReference type="EMBL" id="JAUSRO010000005">
    <property type="protein sequence ID" value="MDP9899486.1"/>
    <property type="molecule type" value="Genomic_DNA"/>
</dbReference>
<feature type="domain" description="Amidase" evidence="2">
    <location>
        <begin position="44"/>
        <end position="413"/>
    </location>
</feature>
<feature type="domain" description="Allophanate hydrolase C-terminal" evidence="3">
    <location>
        <begin position="450"/>
        <end position="573"/>
    </location>
</feature>
<dbReference type="Gene3D" id="3.90.1300.10">
    <property type="entry name" value="Amidase signature (AS) domain"/>
    <property type="match status" value="1"/>
</dbReference>
<evidence type="ECO:0000313" key="4">
    <source>
        <dbReference type="EMBL" id="MDP9899486.1"/>
    </source>
</evidence>
<dbReference type="RefSeq" id="WP_370869285.1">
    <property type="nucleotide sequence ID" value="NZ_JAUSRO010000005.1"/>
</dbReference>
<dbReference type="NCBIfam" id="TIGR02713">
    <property type="entry name" value="allophanate_hyd"/>
    <property type="match status" value="1"/>
</dbReference>
<dbReference type="Pfam" id="PF01425">
    <property type="entry name" value="Amidase"/>
    <property type="match status" value="1"/>
</dbReference>
<keyword evidence="5" id="KW-1185">Reference proteome</keyword>
<name>A0ABT9S556_9BURK</name>
<accession>A0ABT9S556</accession>
<dbReference type="GO" id="GO:0004039">
    <property type="term" value="F:allophanate hydrolase activity"/>
    <property type="evidence" value="ECO:0007669"/>
    <property type="project" value="UniProtKB-EC"/>
</dbReference>
<dbReference type="EC" id="3.5.1.54" evidence="4"/>
<dbReference type="Proteomes" id="UP001226867">
    <property type="component" value="Unassembled WGS sequence"/>
</dbReference>
<keyword evidence="4" id="KW-0378">Hydrolase</keyword>
<dbReference type="Gene3D" id="3.10.490.10">
    <property type="entry name" value="Gamma-glutamyl cyclotransferase-like"/>
    <property type="match status" value="1"/>
</dbReference>
<evidence type="ECO:0000256" key="1">
    <source>
        <dbReference type="SAM" id="MobiDB-lite"/>
    </source>
</evidence>
<dbReference type="SUPFAM" id="SSF75304">
    <property type="entry name" value="Amidase signature (AS) enzymes"/>
    <property type="match status" value="1"/>
</dbReference>
<dbReference type="Gene3D" id="1.20.58.1700">
    <property type="match status" value="1"/>
</dbReference>
<dbReference type="InterPro" id="IPR014085">
    <property type="entry name" value="Allophanate_hydrolase"/>
</dbReference>
<organism evidence="4 5">
    <name type="scientific">Variovorax ginsengisoli</name>
    <dbReference type="NCBI Taxonomy" id="363844"/>
    <lineage>
        <taxon>Bacteria</taxon>
        <taxon>Pseudomonadati</taxon>
        <taxon>Pseudomonadota</taxon>
        <taxon>Betaproteobacteria</taxon>
        <taxon>Burkholderiales</taxon>
        <taxon>Comamonadaceae</taxon>
        <taxon>Variovorax</taxon>
    </lineage>
</organism>
<evidence type="ECO:0000313" key="5">
    <source>
        <dbReference type="Proteomes" id="UP001226867"/>
    </source>
</evidence>
<proteinExistence type="predicted"/>
<dbReference type="NCBIfam" id="NF006043">
    <property type="entry name" value="PRK08186.1"/>
    <property type="match status" value="1"/>
</dbReference>
<dbReference type="InterPro" id="IPR023631">
    <property type="entry name" value="Amidase_dom"/>
</dbReference>
<dbReference type="PANTHER" id="PTHR11895">
    <property type="entry name" value="TRANSAMIDASE"/>
    <property type="match status" value="1"/>
</dbReference>
<dbReference type="Pfam" id="PF21986">
    <property type="entry name" value="AH_C"/>
    <property type="match status" value="1"/>
</dbReference>
<sequence length="580" mass="60037">MMVHAKTSLTTDDAQSADRGVADPGAAAWIMRIDPPITAPGAVAHGPLAGLRFAVKDNIDVAGLPTTAACPAFAREAVTHAQVVQRLLDAGAVLVGKTNLDQFACGLNGTRSPYGAVPNSFDARYVSGGSSSGSARVVATGEVDFSLGTDTAGSGRVPAGLNNIVGLKPTKGLISARGVVPAAQSVDCVSIFARTVALAARVLSVAMGHDAHDPYSRALAPLTAPLPSRLRIGVPSTLEFFGDADSAAAFERSLAQFEALGATRVPIDYAPLAEAAALLYDSALVAERYAAVRPFFDAHEDEVIEPVRSILARGRQYSAADFVDAQTRLRALAQQAAPMWQNIDILVVPTAPTHYTIAAMRADPVALNQHLGAYTNFVNLLDYAALSVPTCLRSDGLPFGLTLIGPCASDFQLAELGQRLHHATGLTLGATGAAMPAPAALPALKPAATVKVAVVGAHLSGMPLNSQLTERGATLLRETLTAPQYRLYALPGTVPPKPGMVRVPAGGASLIVEVWEMPATAYGSFVALIPAPLGIGTLTLDDGSSVQGFVCESIALDGAEDITHHGGWRSYIASRQAALA</sequence>
<feature type="region of interest" description="Disordered" evidence="1">
    <location>
        <begin position="1"/>
        <end position="20"/>
    </location>
</feature>
<dbReference type="InterPro" id="IPR053844">
    <property type="entry name" value="AH_C"/>
</dbReference>
<comment type="caution">
    <text evidence="4">The sequence shown here is derived from an EMBL/GenBank/DDBJ whole genome shotgun (WGS) entry which is preliminary data.</text>
</comment>